<keyword evidence="3" id="KW-1185">Reference proteome</keyword>
<gene>
    <name evidence="2" type="ORF">V3330_02455</name>
</gene>
<name>A0AAW9RAI7_9GAMM</name>
<evidence type="ECO:0000259" key="1">
    <source>
        <dbReference type="PROSITE" id="PS50995"/>
    </source>
</evidence>
<dbReference type="GO" id="GO:0003700">
    <property type="term" value="F:DNA-binding transcription factor activity"/>
    <property type="evidence" value="ECO:0007669"/>
    <property type="project" value="InterPro"/>
</dbReference>
<dbReference type="PANTHER" id="PTHR33164">
    <property type="entry name" value="TRANSCRIPTIONAL REGULATOR, MARR FAMILY"/>
    <property type="match status" value="1"/>
</dbReference>
<dbReference type="PROSITE" id="PS50995">
    <property type="entry name" value="HTH_MARR_2"/>
    <property type="match status" value="1"/>
</dbReference>
<dbReference type="SMART" id="SM00347">
    <property type="entry name" value="HTH_MARR"/>
    <property type="match status" value="1"/>
</dbReference>
<accession>A0AAW9RAI7</accession>
<dbReference type="InterPro" id="IPR036388">
    <property type="entry name" value="WH-like_DNA-bd_sf"/>
</dbReference>
<reference evidence="2 3" key="1">
    <citation type="submission" date="2024-02" db="EMBL/GenBank/DDBJ databases">
        <title>A novel Wenzhouxiangellaceae bacterium, isolated from coastal sediments.</title>
        <authorList>
            <person name="Du Z.-J."/>
            <person name="Ye Y.-Q."/>
            <person name="Zhang X.-Y."/>
        </authorList>
    </citation>
    <scope>NUCLEOTIDE SEQUENCE [LARGE SCALE GENOMIC DNA]</scope>
    <source>
        <strain evidence="2 3">CH-27</strain>
    </source>
</reference>
<protein>
    <submittedName>
        <fullName evidence="2">MarR family winged helix-turn-helix transcriptional regulator</fullName>
    </submittedName>
</protein>
<dbReference type="PANTHER" id="PTHR33164:SF89">
    <property type="entry name" value="MARR FAMILY REGULATORY PROTEIN"/>
    <property type="match status" value="1"/>
</dbReference>
<evidence type="ECO:0000313" key="2">
    <source>
        <dbReference type="EMBL" id="MEJ8566476.1"/>
    </source>
</evidence>
<dbReference type="Pfam" id="PF01047">
    <property type="entry name" value="MarR"/>
    <property type="match status" value="1"/>
</dbReference>
<feature type="domain" description="HTH marR-type" evidence="1">
    <location>
        <begin position="24"/>
        <end position="155"/>
    </location>
</feature>
<dbReference type="RefSeq" id="WP_354693794.1">
    <property type="nucleotide sequence ID" value="NZ_JAZHOG010000001.1"/>
</dbReference>
<dbReference type="EMBL" id="JAZHOG010000001">
    <property type="protein sequence ID" value="MEJ8566476.1"/>
    <property type="molecule type" value="Genomic_DNA"/>
</dbReference>
<dbReference type="AlphaFoldDB" id="A0AAW9RAI7"/>
<dbReference type="Gene3D" id="1.10.10.10">
    <property type="entry name" value="Winged helix-like DNA-binding domain superfamily/Winged helix DNA-binding domain"/>
    <property type="match status" value="1"/>
</dbReference>
<organism evidence="2 3">
    <name type="scientific">Elongatibacter sediminis</name>
    <dbReference type="NCBI Taxonomy" id="3119006"/>
    <lineage>
        <taxon>Bacteria</taxon>
        <taxon>Pseudomonadati</taxon>
        <taxon>Pseudomonadota</taxon>
        <taxon>Gammaproteobacteria</taxon>
        <taxon>Chromatiales</taxon>
        <taxon>Wenzhouxiangellaceae</taxon>
        <taxon>Elongatibacter</taxon>
    </lineage>
</organism>
<dbReference type="InterPro" id="IPR039422">
    <property type="entry name" value="MarR/SlyA-like"/>
</dbReference>
<dbReference type="GO" id="GO:0006950">
    <property type="term" value="P:response to stress"/>
    <property type="evidence" value="ECO:0007669"/>
    <property type="project" value="TreeGrafter"/>
</dbReference>
<dbReference type="InterPro" id="IPR000835">
    <property type="entry name" value="HTH_MarR-typ"/>
</dbReference>
<dbReference type="PRINTS" id="PR00598">
    <property type="entry name" value="HTHMARR"/>
</dbReference>
<dbReference type="InterPro" id="IPR036390">
    <property type="entry name" value="WH_DNA-bd_sf"/>
</dbReference>
<comment type="caution">
    <text evidence="2">The sequence shown here is derived from an EMBL/GenBank/DDBJ whole genome shotgun (WGS) entry which is preliminary data.</text>
</comment>
<sequence>MTAKSKPAPIPEPGDNDLQFGDLDEMLGIVLQRTFIATARYFKEYMGDDFRPGFFTTLSLIEKNPGLTQKALAAAIRRDTSTLVPFLNKLEELGWAERRRSQADKRAHELYLTPAGHRQAARFDTKVRALEARLAEELGSRQAQQLRRLLRELDDVFARLSSQAD</sequence>
<proteinExistence type="predicted"/>
<dbReference type="SUPFAM" id="SSF46785">
    <property type="entry name" value="Winged helix' DNA-binding domain"/>
    <property type="match status" value="1"/>
</dbReference>
<evidence type="ECO:0000313" key="3">
    <source>
        <dbReference type="Proteomes" id="UP001359886"/>
    </source>
</evidence>
<dbReference type="Proteomes" id="UP001359886">
    <property type="component" value="Unassembled WGS sequence"/>
</dbReference>